<reference evidence="1" key="2">
    <citation type="submission" date="2025-09" db="UniProtKB">
        <authorList>
            <consortium name="Ensembl"/>
        </authorList>
    </citation>
    <scope>IDENTIFICATION</scope>
</reference>
<dbReference type="Ensembl" id="ENSPMGT00000026432.1">
    <property type="protein sequence ID" value="ENSPMGP00000024806.1"/>
    <property type="gene ID" value="ENSPMGG00000020076.1"/>
</dbReference>
<reference evidence="1" key="1">
    <citation type="submission" date="2025-08" db="UniProtKB">
        <authorList>
            <consortium name="Ensembl"/>
        </authorList>
    </citation>
    <scope>IDENTIFICATION</scope>
</reference>
<evidence type="ECO:0000313" key="2">
    <source>
        <dbReference type="Proteomes" id="UP000261520"/>
    </source>
</evidence>
<protein>
    <submittedName>
        <fullName evidence="1">Uncharacterized protein</fullName>
    </submittedName>
</protein>
<accession>A0A3B4B8D8</accession>
<sequence>MTSQPPEFGPLDAVTLLGSPTEGYVLVPEDYEDSDDATTTSVPLTPRRGPFEKCKFNQCLENQPSCYELAASTQCLCPGYTLNNVPPEAPNLGSVTLNGADVIVEWCEPLSYVTGYVVTVGGQEKYRFSKDKRRGSIGQVDNVIQVCVSAVNDAGETLMAACVSPLGSAFIGHQMLNRSVVHHQELQLVNLNSCLV</sequence>
<keyword evidence="2" id="KW-1185">Reference proteome</keyword>
<evidence type="ECO:0000313" key="1">
    <source>
        <dbReference type="Ensembl" id="ENSPMGP00000024806.1"/>
    </source>
</evidence>
<dbReference type="Proteomes" id="UP000261520">
    <property type="component" value="Unplaced"/>
</dbReference>
<name>A0A3B4B8D8_9GOBI</name>
<dbReference type="AlphaFoldDB" id="A0A3B4B8D8"/>
<dbReference type="STRING" id="409849.ENSPMGP00000024806"/>
<organism evidence="1 2">
    <name type="scientific">Periophthalmus magnuspinnatus</name>
    <dbReference type="NCBI Taxonomy" id="409849"/>
    <lineage>
        <taxon>Eukaryota</taxon>
        <taxon>Metazoa</taxon>
        <taxon>Chordata</taxon>
        <taxon>Craniata</taxon>
        <taxon>Vertebrata</taxon>
        <taxon>Euteleostomi</taxon>
        <taxon>Actinopterygii</taxon>
        <taxon>Neopterygii</taxon>
        <taxon>Teleostei</taxon>
        <taxon>Neoteleostei</taxon>
        <taxon>Acanthomorphata</taxon>
        <taxon>Gobiaria</taxon>
        <taxon>Gobiiformes</taxon>
        <taxon>Gobioidei</taxon>
        <taxon>Gobiidae</taxon>
        <taxon>Oxudercinae</taxon>
        <taxon>Periophthalmus</taxon>
    </lineage>
</organism>
<proteinExistence type="predicted"/>